<feature type="transmembrane region" description="Helical" evidence="8">
    <location>
        <begin position="99"/>
        <end position="117"/>
    </location>
</feature>
<organism evidence="9 10">
    <name type="scientific">[Candida] arabinofermentans NRRL YB-2248</name>
    <dbReference type="NCBI Taxonomy" id="983967"/>
    <lineage>
        <taxon>Eukaryota</taxon>
        <taxon>Fungi</taxon>
        <taxon>Dikarya</taxon>
        <taxon>Ascomycota</taxon>
        <taxon>Saccharomycotina</taxon>
        <taxon>Pichiomycetes</taxon>
        <taxon>Pichiales</taxon>
        <taxon>Pichiaceae</taxon>
        <taxon>Ogataea</taxon>
        <taxon>Ogataea/Candida clade</taxon>
    </lineage>
</organism>
<dbReference type="GO" id="GO:0034975">
    <property type="term" value="P:protein folding in endoplasmic reticulum"/>
    <property type="evidence" value="ECO:0007669"/>
    <property type="project" value="TreeGrafter"/>
</dbReference>
<dbReference type="STRING" id="983967.A0A1E4SZH8"/>
<dbReference type="PANTHER" id="PTHR20994:SF0">
    <property type="entry name" value="ER MEMBRANE PROTEIN COMPLEX SUBUNIT 6"/>
    <property type="match status" value="1"/>
</dbReference>
<keyword evidence="7 8" id="KW-0472">Membrane</keyword>
<evidence type="ECO:0000256" key="4">
    <source>
        <dbReference type="ARBA" id="ARBA00022692"/>
    </source>
</evidence>
<protein>
    <recommendedName>
        <fullName evidence="3">ER membrane protein complex subunit 6</fullName>
    </recommendedName>
</protein>
<dbReference type="PANTHER" id="PTHR20994">
    <property type="entry name" value="ER MEMBRANE PROTEIN COMPLEX SUBUNIT 6"/>
    <property type="match status" value="1"/>
</dbReference>
<evidence type="ECO:0000256" key="2">
    <source>
        <dbReference type="ARBA" id="ARBA00009436"/>
    </source>
</evidence>
<dbReference type="GO" id="GO:0000045">
    <property type="term" value="P:autophagosome assembly"/>
    <property type="evidence" value="ECO:0007669"/>
    <property type="project" value="TreeGrafter"/>
</dbReference>
<dbReference type="OrthoDB" id="16510at2759"/>
<evidence type="ECO:0000313" key="9">
    <source>
        <dbReference type="EMBL" id="ODV84862.1"/>
    </source>
</evidence>
<evidence type="ECO:0000256" key="1">
    <source>
        <dbReference type="ARBA" id="ARBA00004477"/>
    </source>
</evidence>
<feature type="transmembrane region" description="Helical" evidence="8">
    <location>
        <begin position="56"/>
        <end position="78"/>
    </location>
</feature>
<evidence type="ECO:0000256" key="8">
    <source>
        <dbReference type="SAM" id="Phobius"/>
    </source>
</evidence>
<dbReference type="EMBL" id="KV453854">
    <property type="protein sequence ID" value="ODV84862.1"/>
    <property type="molecule type" value="Genomic_DNA"/>
</dbReference>
<comment type="subcellular location">
    <subcellularLocation>
        <location evidence="1">Endoplasmic reticulum membrane</location>
        <topology evidence="1">Multi-pass membrane protein</topology>
    </subcellularLocation>
</comment>
<keyword evidence="4 8" id="KW-0812">Transmembrane</keyword>
<name>A0A1E4SZH8_9ASCO</name>
<proteinExistence type="inferred from homology"/>
<keyword evidence="10" id="KW-1185">Reference proteome</keyword>
<dbReference type="GO" id="GO:0072546">
    <property type="term" value="C:EMC complex"/>
    <property type="evidence" value="ECO:0007669"/>
    <property type="project" value="InterPro"/>
</dbReference>
<keyword evidence="6 8" id="KW-1133">Transmembrane helix</keyword>
<dbReference type="Pfam" id="PF07019">
    <property type="entry name" value="EMC6"/>
    <property type="match status" value="1"/>
</dbReference>
<sequence>MAKIEKKKKPERFSKPIRFELSSKYNKQLITKVKDITSLSFGACCGILNLTSINGFIFFIITNIITSIAFYLIHLSLFKKNSVKLYYENPLSDIFLNDIGRYLASFTMMWCLLFALVST</sequence>
<evidence type="ECO:0000256" key="5">
    <source>
        <dbReference type="ARBA" id="ARBA00022824"/>
    </source>
</evidence>
<keyword evidence="5" id="KW-0256">Endoplasmic reticulum</keyword>
<dbReference type="Proteomes" id="UP000094801">
    <property type="component" value="Unassembled WGS sequence"/>
</dbReference>
<accession>A0A1E4SZH8</accession>
<gene>
    <name evidence="9" type="ORF">CANARDRAFT_8000</name>
</gene>
<evidence type="ECO:0000313" key="10">
    <source>
        <dbReference type="Proteomes" id="UP000094801"/>
    </source>
</evidence>
<evidence type="ECO:0000256" key="7">
    <source>
        <dbReference type="ARBA" id="ARBA00023136"/>
    </source>
</evidence>
<dbReference type="InterPro" id="IPR008504">
    <property type="entry name" value="Emc6"/>
</dbReference>
<evidence type="ECO:0000256" key="3">
    <source>
        <dbReference type="ARBA" id="ARBA00020827"/>
    </source>
</evidence>
<reference evidence="10" key="1">
    <citation type="submission" date="2016-04" db="EMBL/GenBank/DDBJ databases">
        <title>Comparative genomics of biotechnologically important yeasts.</title>
        <authorList>
            <consortium name="DOE Joint Genome Institute"/>
            <person name="Riley R."/>
            <person name="Haridas S."/>
            <person name="Wolfe K.H."/>
            <person name="Lopes M.R."/>
            <person name="Hittinger C.T."/>
            <person name="Goker M."/>
            <person name="Salamov A."/>
            <person name="Wisecaver J."/>
            <person name="Long T.M."/>
            <person name="Aerts A.L."/>
            <person name="Barry K."/>
            <person name="Choi C."/>
            <person name="Clum A."/>
            <person name="Coughlan A.Y."/>
            <person name="Deshpande S."/>
            <person name="Douglass A.P."/>
            <person name="Hanson S.J."/>
            <person name="Klenk H.-P."/>
            <person name="Labutti K."/>
            <person name="Lapidus A."/>
            <person name="Lindquist E."/>
            <person name="Lipzen A."/>
            <person name="Meier-Kolthoff J.P."/>
            <person name="Ohm R.A."/>
            <person name="Otillar R.P."/>
            <person name="Pangilinan J."/>
            <person name="Peng Y."/>
            <person name="Rokas A."/>
            <person name="Rosa C.A."/>
            <person name="Scheuner C."/>
            <person name="Sibirny A.A."/>
            <person name="Slot J.C."/>
            <person name="Stielow J.B."/>
            <person name="Sun H."/>
            <person name="Kurtzman C.P."/>
            <person name="Blackwell M."/>
            <person name="Grigoriev I.V."/>
            <person name="Jeffries T.W."/>
        </authorList>
    </citation>
    <scope>NUCLEOTIDE SEQUENCE [LARGE SCALE GENOMIC DNA]</scope>
    <source>
        <strain evidence="10">NRRL YB-2248</strain>
    </source>
</reference>
<evidence type="ECO:0000256" key="6">
    <source>
        <dbReference type="ARBA" id="ARBA00022989"/>
    </source>
</evidence>
<dbReference type="AlphaFoldDB" id="A0A1E4SZH8"/>
<comment type="similarity">
    <text evidence="2">Belongs to the EMC6 family.</text>
</comment>
<dbReference type="InterPro" id="IPR029008">
    <property type="entry name" value="EMC6-like"/>
</dbReference>